<feature type="binding site" description="axial binding residue" evidence="5">
    <location>
        <position position="395"/>
    </location>
    <ligand>
        <name>heme b</name>
        <dbReference type="ChEBI" id="CHEBI:60344"/>
    </ligand>
    <ligandPart>
        <name>Fe</name>
        <dbReference type="ChEBI" id="CHEBI:18248"/>
    </ligandPart>
</feature>
<accession>A0A7R8HDR4</accession>
<evidence type="ECO:0000313" key="6">
    <source>
        <dbReference type="EMBL" id="CAF3030668.1"/>
    </source>
</evidence>
<protein>
    <submittedName>
        <fullName evidence="6">PXDN</fullName>
        <ecNumber evidence="6">1.11.1.7</ecNumber>
    </submittedName>
</protein>
<proteinExistence type="predicted"/>
<dbReference type="OrthoDB" id="6505174at2759"/>
<evidence type="ECO:0000256" key="1">
    <source>
        <dbReference type="ARBA" id="ARBA00004613"/>
    </source>
</evidence>
<evidence type="ECO:0000313" key="7">
    <source>
        <dbReference type="Proteomes" id="UP000675881"/>
    </source>
</evidence>
<dbReference type="PRINTS" id="PR00457">
    <property type="entry name" value="ANPEROXIDASE"/>
</dbReference>
<dbReference type="Proteomes" id="UP000675881">
    <property type="component" value="Chromosome 8"/>
</dbReference>
<name>A0A7R8HDR4_LEPSM</name>
<keyword evidence="2" id="KW-0964">Secreted</keyword>
<dbReference type="InterPro" id="IPR019791">
    <property type="entry name" value="Haem_peroxidase_animal"/>
</dbReference>
<keyword evidence="5" id="KW-0479">Metal-binding</keyword>
<dbReference type="Gene3D" id="1.10.640.10">
    <property type="entry name" value="Haem peroxidase domain superfamily, animal type"/>
    <property type="match status" value="1"/>
</dbReference>
<evidence type="ECO:0000256" key="5">
    <source>
        <dbReference type="PIRSR" id="PIRSR619791-2"/>
    </source>
</evidence>
<dbReference type="EC" id="1.11.1.7" evidence="6"/>
<dbReference type="EMBL" id="HG994587">
    <property type="protein sequence ID" value="CAF3030668.1"/>
    <property type="molecule type" value="Genomic_DNA"/>
</dbReference>
<dbReference type="GO" id="GO:0006979">
    <property type="term" value="P:response to oxidative stress"/>
    <property type="evidence" value="ECO:0007669"/>
    <property type="project" value="InterPro"/>
</dbReference>
<keyword evidence="7" id="KW-1185">Reference proteome</keyword>
<dbReference type="GO" id="GO:0046872">
    <property type="term" value="F:metal ion binding"/>
    <property type="evidence" value="ECO:0007669"/>
    <property type="project" value="UniProtKB-KW"/>
</dbReference>
<comment type="subcellular location">
    <subcellularLocation>
        <location evidence="1">Secreted</location>
    </subcellularLocation>
</comment>
<dbReference type="CDD" id="cd09823">
    <property type="entry name" value="peroxinectin_like"/>
    <property type="match status" value="1"/>
</dbReference>
<dbReference type="SUPFAM" id="SSF48113">
    <property type="entry name" value="Heme-dependent peroxidases"/>
    <property type="match status" value="1"/>
</dbReference>
<dbReference type="PANTHER" id="PTHR11475:SF4">
    <property type="entry name" value="CHORION PEROXIDASE"/>
    <property type="match status" value="1"/>
</dbReference>
<evidence type="ECO:0000256" key="2">
    <source>
        <dbReference type="ARBA" id="ARBA00022525"/>
    </source>
</evidence>
<dbReference type="InterPro" id="IPR010255">
    <property type="entry name" value="Haem_peroxidase_sf"/>
</dbReference>
<dbReference type="Pfam" id="PF03098">
    <property type="entry name" value="An_peroxidase"/>
    <property type="match status" value="1"/>
</dbReference>
<dbReference type="InterPro" id="IPR037120">
    <property type="entry name" value="Haem_peroxidase_sf_animal"/>
</dbReference>
<keyword evidence="5" id="KW-0408">Iron</keyword>
<keyword evidence="4" id="KW-0325">Glycoprotein</keyword>
<dbReference type="GO" id="GO:0005576">
    <property type="term" value="C:extracellular region"/>
    <property type="evidence" value="ECO:0007669"/>
    <property type="project" value="UniProtKB-SubCell"/>
</dbReference>
<organism evidence="6 7">
    <name type="scientific">Lepeophtheirus salmonis</name>
    <name type="common">Salmon louse</name>
    <name type="synonym">Caligus salmonis</name>
    <dbReference type="NCBI Taxonomy" id="72036"/>
    <lineage>
        <taxon>Eukaryota</taxon>
        <taxon>Metazoa</taxon>
        <taxon>Ecdysozoa</taxon>
        <taxon>Arthropoda</taxon>
        <taxon>Crustacea</taxon>
        <taxon>Multicrustacea</taxon>
        <taxon>Hexanauplia</taxon>
        <taxon>Copepoda</taxon>
        <taxon>Siphonostomatoida</taxon>
        <taxon>Caligidae</taxon>
        <taxon>Lepeophtheirus</taxon>
    </lineage>
</organism>
<dbReference type="GO" id="GO:0020037">
    <property type="term" value="F:heme binding"/>
    <property type="evidence" value="ECO:0007669"/>
    <property type="project" value="InterPro"/>
</dbReference>
<dbReference type="PANTHER" id="PTHR11475">
    <property type="entry name" value="OXIDASE/PEROXIDASE"/>
    <property type="match status" value="1"/>
</dbReference>
<dbReference type="AlphaFoldDB" id="A0A7R8HDR4"/>
<keyword evidence="6" id="KW-0560">Oxidoreductase</keyword>
<reference evidence="6" key="1">
    <citation type="submission" date="2021-02" db="EMBL/GenBank/DDBJ databases">
        <authorList>
            <person name="Bekaert M."/>
        </authorList>
    </citation>
    <scope>NUCLEOTIDE SEQUENCE</scope>
    <source>
        <strain evidence="6">IoA-00</strain>
    </source>
</reference>
<evidence type="ECO:0000256" key="3">
    <source>
        <dbReference type="ARBA" id="ARBA00022559"/>
    </source>
</evidence>
<dbReference type="GO" id="GO:0140825">
    <property type="term" value="F:lactoperoxidase activity"/>
    <property type="evidence" value="ECO:0007669"/>
    <property type="project" value="UniProtKB-EC"/>
</dbReference>
<gene>
    <name evidence="6" type="ORF">LSAA_13895</name>
</gene>
<evidence type="ECO:0000256" key="4">
    <source>
        <dbReference type="ARBA" id="ARBA00023180"/>
    </source>
</evidence>
<dbReference type="PROSITE" id="PS50292">
    <property type="entry name" value="PEROXIDASE_3"/>
    <property type="match status" value="1"/>
</dbReference>
<keyword evidence="5" id="KW-0349">Heme</keyword>
<sequence length="619" mass="69009">MLWIPCLLITNLIAVHGLTPKNAILLAEEELSDFPEGDALCSLGNRYKKVTKSSLQMSKRNALFKNAMNKLERVGRKTKNFEEEVKNLLSEKFRDDAPCSSTATSTCTSTDSKFRTIDGTCNNKENTSWGATGAPLIRLLKARYGNAASTPKTKGLFTPRDAKCAQPGELPNPRLVSSTFHPDMNVPHTLATHILTQFGQYLDHDMSLTPEAHVSNCCTDNSQEDAHYCDSSPREQFNIITSYVDASNVYGSDSTRLRSLRDDNNYLLKTTKSATGKELLPKNAAGDYIAGDVRATVIPGLAAMHTLFVREHNRIANQILKEFPTMDKETIFEEARRIVGAENQNVVYGQYLSSLFSPKLMDRFGLRMTSKSRYDSKINAAISNGFATAAYRFGHSMVQGDIQRIGLTAADSNTSFFPKDAFFNMQHYEAKDGLGLEEVILGLLHQPSQSYDRLAIDDITNHLFNGGKAFGSDLIARNIQRGRDHGLPTYGFWRQHCDLQPLCDWNKKTSPNDIDLFTAGLAENPSEGSVLGETFSCILGKQFENLKNGDRYFFTHTNQASSFTESQINNIRTRTLGQIICDNTDIQKVRANVFKLDSDWIDCPSVSTLNIRTFIQSTP</sequence>
<keyword evidence="3 6" id="KW-0575">Peroxidase</keyword>